<dbReference type="SUPFAM" id="SSF55186">
    <property type="entry name" value="ThrRS/AlaRS common domain"/>
    <property type="match status" value="1"/>
</dbReference>
<dbReference type="Pfam" id="PF07973">
    <property type="entry name" value="tRNA_SAD"/>
    <property type="match status" value="1"/>
</dbReference>
<reference evidence="4" key="1">
    <citation type="submission" date="2021-01" db="EMBL/GenBank/DDBJ databases">
        <title>Deciphering the adaptive evolutionary patterns associated with biogeogrpahic diversity in the finger millet blast pathogen Magnaporthe oryzae in Eastern Africa.</title>
        <authorList>
            <person name="Onyema G."/>
            <person name="Shittu T.A."/>
            <person name="Dodsworth S."/>
            <person name="Devilliers S."/>
            <person name="Muthumeenakshi S."/>
            <person name="Sreenivasaprasad S."/>
        </authorList>
    </citation>
    <scope>NUCLEOTIDE SEQUENCE</scope>
    <source>
        <strain evidence="4">D15/s37</strain>
    </source>
</reference>
<dbReference type="SUPFAM" id="SSF50447">
    <property type="entry name" value="Translation proteins"/>
    <property type="match status" value="1"/>
</dbReference>
<dbReference type="Gene3D" id="3.30.980.10">
    <property type="entry name" value="Threonyl-trna Synthetase, Chain A, domain 2"/>
    <property type="match status" value="1"/>
</dbReference>
<accession>A0ABQ8NYJ5</accession>
<evidence type="ECO:0000313" key="4">
    <source>
        <dbReference type="EMBL" id="KAI6303938.1"/>
    </source>
</evidence>
<dbReference type="SMART" id="SM00863">
    <property type="entry name" value="tRNA_SAD"/>
    <property type="match status" value="1"/>
</dbReference>
<evidence type="ECO:0000259" key="3">
    <source>
        <dbReference type="SMART" id="SM00863"/>
    </source>
</evidence>
<comment type="similarity">
    <text evidence="2">Belongs to the class-II aminoacyl-tRNA synthetase family. Alax-L subfamily.</text>
</comment>
<dbReference type="Proteomes" id="UP001059893">
    <property type="component" value="Unassembled WGS sequence"/>
</dbReference>
<dbReference type="InterPro" id="IPR051335">
    <property type="entry name" value="Alanyl-tRNA_Editing_Enzymes"/>
</dbReference>
<evidence type="ECO:0000256" key="1">
    <source>
        <dbReference type="ARBA" id="ARBA00001947"/>
    </source>
</evidence>
<protein>
    <recommendedName>
        <fullName evidence="3">Threonyl/alanyl tRNA synthetase SAD domain-containing protein</fullName>
    </recommendedName>
</protein>
<dbReference type="InterPro" id="IPR009000">
    <property type="entry name" value="Transl_B-barrel_sf"/>
</dbReference>
<comment type="cofactor">
    <cofactor evidence="1">
        <name>Zn(2+)</name>
        <dbReference type="ChEBI" id="CHEBI:29105"/>
    </cofactor>
</comment>
<dbReference type="PANTHER" id="PTHR43462:SF2">
    <property type="entry name" value="THREONYL AND ALANYL TRNA SYNTHETASE SECOND ADDITIONAL DOMAIN-CONTAINING PROTEIN"/>
    <property type="match status" value="1"/>
</dbReference>
<dbReference type="InterPro" id="IPR018163">
    <property type="entry name" value="Thr/Ala-tRNA-synth_IIc_edit"/>
</dbReference>
<dbReference type="PANTHER" id="PTHR43462">
    <property type="entry name" value="ALANYL-TRNA EDITING PROTEIN"/>
    <property type="match status" value="1"/>
</dbReference>
<dbReference type="InterPro" id="IPR012947">
    <property type="entry name" value="tRNA_SAD"/>
</dbReference>
<comment type="caution">
    <text evidence="4">The sequence shown here is derived from an EMBL/GenBank/DDBJ whole genome shotgun (WGS) entry which is preliminary data.</text>
</comment>
<feature type="domain" description="Threonyl/alanyl tRNA synthetase SAD" evidence="3">
    <location>
        <begin position="298"/>
        <end position="340"/>
    </location>
</feature>
<name>A0ABQ8NYJ5_PYRGI</name>
<proteinExistence type="inferred from homology"/>
<evidence type="ECO:0000256" key="2">
    <source>
        <dbReference type="ARBA" id="ARBA00008429"/>
    </source>
</evidence>
<keyword evidence="5" id="KW-1185">Reference proteome</keyword>
<gene>
    <name evidence="4" type="ORF">MCOR33_000922</name>
</gene>
<dbReference type="Gene3D" id="2.40.30.130">
    <property type="match status" value="1"/>
</dbReference>
<organism evidence="4 5">
    <name type="scientific">Pyricularia grisea</name>
    <name type="common">Crabgrass-specific blast fungus</name>
    <name type="synonym">Magnaporthe grisea</name>
    <dbReference type="NCBI Taxonomy" id="148305"/>
    <lineage>
        <taxon>Eukaryota</taxon>
        <taxon>Fungi</taxon>
        <taxon>Dikarya</taxon>
        <taxon>Ascomycota</taxon>
        <taxon>Pezizomycotina</taxon>
        <taxon>Sordariomycetes</taxon>
        <taxon>Sordariomycetidae</taxon>
        <taxon>Magnaporthales</taxon>
        <taxon>Pyriculariaceae</taxon>
        <taxon>Pyricularia</taxon>
    </lineage>
</organism>
<sequence>MIPRGFRSFVSRIQANKLGVLFSLGRTYSIRQHLATMALSNEQTTSPLLSFPSTKLLFHAAEHQQTYKSESTLVSVLPVAKLPEEDRTLYKGDATSLYVLITTSTIFHPQGGGQPSDVGTVALASSPETAIFNVDSARTSASNPGLVLHFGTFQGEAGASIESGSVLIQTVDEKTRHLYSRLHTAGHVLGTATRTLLEDKIEGFDELKASHFPDSAGCEFKGVIEGKWKSDIQQSVDDLVDKDAEVRIEWWTKSDFRERKLERLLPSDEVWHAIGIYVDQDGHDVPSEDVIDDEKTRIRVVNIVGSEVYPCGGTHVPTTKACGKVTVRKIGRQKGISRISYKVD</sequence>
<dbReference type="EMBL" id="JABSND010000008">
    <property type="protein sequence ID" value="KAI6303938.1"/>
    <property type="molecule type" value="Genomic_DNA"/>
</dbReference>
<evidence type="ECO:0000313" key="5">
    <source>
        <dbReference type="Proteomes" id="UP001059893"/>
    </source>
</evidence>